<dbReference type="PANTHER" id="PTHR34136">
    <property type="match status" value="1"/>
</dbReference>
<comment type="catalytic activity">
    <reaction evidence="5">
        <text>UDP-N-acetyl-alpha-D-mannosamine + N-acetyl-alpha-D-glucosaminyl-di-trans,octa-cis-undecaprenyl diphosphate = N-acetyl-beta-D-mannosaminyl-(1-&gt;4)-N-acetyl-alpha-D-glucosaminyl di-trans,octa-cis-undecaprenyl diphosphate + UDP + H(+)</text>
        <dbReference type="Rhea" id="RHEA:16053"/>
        <dbReference type="ChEBI" id="CHEBI:15378"/>
        <dbReference type="ChEBI" id="CHEBI:58223"/>
        <dbReference type="ChEBI" id="CHEBI:62959"/>
        <dbReference type="ChEBI" id="CHEBI:68623"/>
        <dbReference type="ChEBI" id="CHEBI:132210"/>
        <dbReference type="EC" id="2.4.1.187"/>
    </reaction>
</comment>
<sequence length="244" mass="27567">MRELILGLPVDQITYGDILTEVPKFLASNRKMSIISVNPQIALEAKKYPSVVDLIEKSTHRIPDGIGIVLVSKMTGGKIKERVAGFDLMVKLLEYADKTQKKCFFYGAKPEILKSTIKNIHKDYPNLIVAGSIDGYTKMTNHEIVTQMNAVQPDFVFVALGFPRQELWLAENMASVNGRVFQDVGGSFDVLSGHVKRAPEFFIKTHLEWLYRSLSNPTRIGRIVQLPIFAVKSLWWKMRNGGRD</sequence>
<evidence type="ECO:0000256" key="1">
    <source>
        <dbReference type="ARBA" id="ARBA00022676"/>
    </source>
</evidence>
<comment type="similarity">
    <text evidence="5">Belongs to the glycosyltransferase 26 family. TagA/TarA subfamily.</text>
</comment>
<dbReference type="NCBIfam" id="TIGR00696">
    <property type="entry name" value="wecG_tagA_cpsF"/>
    <property type="match status" value="1"/>
</dbReference>
<dbReference type="PANTHER" id="PTHR34136:SF1">
    <property type="entry name" value="UDP-N-ACETYL-D-MANNOSAMINURONIC ACID TRANSFERASE"/>
    <property type="match status" value="1"/>
</dbReference>
<dbReference type="HAMAP" id="MF_02070">
    <property type="entry name" value="TagA_TarA"/>
    <property type="match status" value="1"/>
</dbReference>
<dbReference type="EC" id="2.4.1.187" evidence="5"/>
<dbReference type="Pfam" id="PF03808">
    <property type="entry name" value="Glyco_tran_WecG"/>
    <property type="match status" value="1"/>
</dbReference>
<keyword evidence="2 5" id="KW-0808">Transferase</keyword>
<dbReference type="RefSeq" id="WP_173102709.1">
    <property type="nucleotide sequence ID" value="NZ_AP022822.1"/>
</dbReference>
<dbReference type="Proteomes" id="UP000502998">
    <property type="component" value="Chromosome"/>
</dbReference>
<comment type="function">
    <text evidence="5">Catalyzes the conversion of GlcNAc-PP-undecaprenol into ManNAc-GlcNAc-PP-undecaprenol, the first committed lipid intermediate in the de novo synthesis of teichoic acid.</text>
</comment>
<dbReference type="AlphaFoldDB" id="A0A679IHG2"/>
<dbReference type="EMBL" id="AP022822">
    <property type="protein sequence ID" value="BCA85432.1"/>
    <property type="molecule type" value="Genomic_DNA"/>
</dbReference>
<protein>
    <recommendedName>
        <fullName evidence="5">N-acetylglucosaminyldiphosphoundecaprenol N-acetyl-beta-D-mannosaminyltransferase</fullName>
        <ecNumber evidence="5">2.4.1.187</ecNumber>
    </recommendedName>
    <alternativeName>
        <fullName evidence="5">N-acetylmannosaminyltransferase</fullName>
    </alternativeName>
    <alternativeName>
        <fullName evidence="5">UDP-N-acetylmannosamine transferase</fullName>
    </alternativeName>
    <alternativeName>
        <fullName evidence="5">UDP-N-acetylmannosamine:N-acetylglucosaminyl pyrophosphorylundecaprenol N-acetylmannosaminyltransferase</fullName>
    </alternativeName>
</protein>
<gene>
    <name evidence="6" type="ORF">EsVE80_09550</name>
</gene>
<evidence type="ECO:0000256" key="4">
    <source>
        <dbReference type="ARBA" id="ARBA00023316"/>
    </source>
</evidence>
<accession>A0A679IHG2</accession>
<evidence type="ECO:0000313" key="7">
    <source>
        <dbReference type="Proteomes" id="UP000502998"/>
    </source>
</evidence>
<proteinExistence type="inferred from homology"/>
<name>A0A679IHG2_9ENTE</name>
<dbReference type="GO" id="GO:0019350">
    <property type="term" value="P:teichoic acid biosynthetic process"/>
    <property type="evidence" value="ECO:0007669"/>
    <property type="project" value="UniProtKB-UniRule"/>
</dbReference>
<evidence type="ECO:0000313" key="6">
    <source>
        <dbReference type="EMBL" id="BCA85432.1"/>
    </source>
</evidence>
<reference evidence="6 7" key="1">
    <citation type="submission" date="2020-02" db="EMBL/GenBank/DDBJ databases">
        <title>Characterization of vanA genotype vancomycin-resistant Enterococcus saigonensis VE80.</title>
        <authorList>
            <person name="Harada T."/>
            <person name="Motooka D."/>
            <person name="Nakamura S."/>
            <person name="Yamamoto Y."/>
            <person name="Kawahara R."/>
            <person name="Kawatsu K."/>
        </authorList>
    </citation>
    <scope>NUCLEOTIDE SEQUENCE [LARGE SCALE GENOMIC DNA]</scope>
    <source>
        <strain evidence="6 7">VE80</strain>
    </source>
</reference>
<dbReference type="InterPro" id="IPR004629">
    <property type="entry name" value="WecG_TagA_CpsF"/>
</dbReference>
<evidence type="ECO:0000256" key="2">
    <source>
        <dbReference type="ARBA" id="ARBA00022679"/>
    </source>
</evidence>
<keyword evidence="3 5" id="KW-0777">Teichoic acid biosynthesis</keyword>
<evidence type="ECO:0000256" key="5">
    <source>
        <dbReference type="HAMAP-Rule" id="MF_02070"/>
    </source>
</evidence>
<dbReference type="CDD" id="cd06533">
    <property type="entry name" value="Glyco_transf_WecG_TagA"/>
    <property type="match status" value="1"/>
</dbReference>
<dbReference type="GO" id="GO:0047244">
    <property type="term" value="F:N-acetylglucosaminyldiphosphoundecaprenol N-acetyl-beta-D-mannosaminyltransferase activity"/>
    <property type="evidence" value="ECO:0007669"/>
    <property type="project" value="UniProtKB-UniRule"/>
</dbReference>
<dbReference type="InterPro" id="IPR034714">
    <property type="entry name" value="TagA_TarA"/>
</dbReference>
<comment type="pathway">
    <text evidence="5">Cell wall biogenesis; teichoic acid biosynthesis.</text>
</comment>
<organism evidence="6 7">
    <name type="scientific">Enterococcus saigonensis</name>
    <dbReference type="NCBI Taxonomy" id="1805431"/>
    <lineage>
        <taxon>Bacteria</taxon>
        <taxon>Bacillati</taxon>
        <taxon>Bacillota</taxon>
        <taxon>Bacilli</taxon>
        <taxon>Lactobacillales</taxon>
        <taxon>Enterococcaceae</taxon>
        <taxon>Enterococcus</taxon>
    </lineage>
</organism>
<evidence type="ECO:0000256" key="3">
    <source>
        <dbReference type="ARBA" id="ARBA00022944"/>
    </source>
</evidence>
<keyword evidence="1 5" id="KW-0328">Glycosyltransferase</keyword>
<dbReference type="GO" id="GO:0071555">
    <property type="term" value="P:cell wall organization"/>
    <property type="evidence" value="ECO:0007669"/>
    <property type="project" value="UniProtKB-KW"/>
</dbReference>
<keyword evidence="7" id="KW-1185">Reference proteome</keyword>
<keyword evidence="4 5" id="KW-0961">Cell wall biogenesis/degradation</keyword>
<dbReference type="KEGG" id="esg:EsVE80_09550"/>
<dbReference type="UniPathway" id="UPA00632"/>